<dbReference type="GO" id="GO:0005524">
    <property type="term" value="F:ATP binding"/>
    <property type="evidence" value="ECO:0007669"/>
    <property type="project" value="UniProtKB-UniRule"/>
</dbReference>
<dbReference type="InterPro" id="IPR011009">
    <property type="entry name" value="Kinase-like_dom_sf"/>
</dbReference>
<dbReference type="PANTHER" id="PTHR24346">
    <property type="entry name" value="MAP/MICROTUBULE AFFINITY-REGULATING KINASE"/>
    <property type="match status" value="1"/>
</dbReference>
<sequence length="513" mass="58801">MTTQRRSSSTNFSMPRPPSHKSYNIGHYIITKTLGQGTFGKVKLGTHILTGEKVAIKILEKDKIKDSGDIERISREIKILKTVKHPNLIQLYEIVETSKHIYLIMEYASGGELFDYIVSHHKVKEPQACRFFQQILAGVEYLHKNSIIHRDLKPENLLLDENLNIKIVDFGLSNTHKTGETLKTACGSPCYAAPEMIAGKRYGNKVDLWSCGIILFALICGHLPFEDPNTSQLYKKILSGNYNCPRWVGNEARDLLKRLINTSPDERWTIDMVRRHQWFNLYSQDSRPELSEDENPAVNEKVLRYLGQLGFDITNTETSVLNNKHNHATATYYLLLKKSKRPKKTYKVSGLNGTVIYDTSVRDSFEKENDRDLNETTVDVVKEPNLIEKLYEKKHSKHSRRESVQIPLRATPRNEAYVHSISPHTKKEQNSLVLKENAIPKPIPRELVKPKPAMLLKPLTVLNAGERNAKRVKTPHVQEYLNNSLKFSPRGRKSVYPDYSSRLESTDASIRFI</sequence>
<dbReference type="Pfam" id="PF00069">
    <property type="entry name" value="Pkinase"/>
    <property type="match status" value="1"/>
</dbReference>
<evidence type="ECO:0000256" key="3">
    <source>
        <dbReference type="ARBA" id="ARBA00022741"/>
    </source>
</evidence>
<protein>
    <recommendedName>
        <fullName evidence="7">Protein kinase domain-containing protein</fullName>
    </recommendedName>
</protein>
<name>A0AAU9JYL6_9CILI</name>
<keyword evidence="3 6" id="KW-0547">Nucleotide-binding</keyword>
<dbReference type="SMART" id="SM00220">
    <property type="entry name" value="S_TKc"/>
    <property type="match status" value="1"/>
</dbReference>
<dbReference type="FunFam" id="1.10.510.10:FF:000271">
    <property type="entry name" value="Non-specific serine/threonine protein kinase"/>
    <property type="match status" value="1"/>
</dbReference>
<organism evidence="8 9">
    <name type="scientific">Blepharisma stoltei</name>
    <dbReference type="NCBI Taxonomy" id="1481888"/>
    <lineage>
        <taxon>Eukaryota</taxon>
        <taxon>Sar</taxon>
        <taxon>Alveolata</taxon>
        <taxon>Ciliophora</taxon>
        <taxon>Postciliodesmatophora</taxon>
        <taxon>Heterotrichea</taxon>
        <taxon>Heterotrichida</taxon>
        <taxon>Blepharismidae</taxon>
        <taxon>Blepharisma</taxon>
    </lineage>
</organism>
<keyword evidence="5 6" id="KW-0067">ATP-binding</keyword>
<dbReference type="CDD" id="cd14003">
    <property type="entry name" value="STKc_AMPK-like"/>
    <property type="match status" value="1"/>
</dbReference>
<dbReference type="PROSITE" id="PS50011">
    <property type="entry name" value="PROTEIN_KINASE_DOM"/>
    <property type="match status" value="1"/>
</dbReference>
<dbReference type="InterPro" id="IPR000719">
    <property type="entry name" value="Prot_kinase_dom"/>
</dbReference>
<reference evidence="8" key="1">
    <citation type="submission" date="2021-09" db="EMBL/GenBank/DDBJ databases">
        <authorList>
            <consortium name="AG Swart"/>
            <person name="Singh M."/>
            <person name="Singh A."/>
            <person name="Seah K."/>
            <person name="Emmerich C."/>
        </authorList>
    </citation>
    <scope>NUCLEOTIDE SEQUENCE</scope>
    <source>
        <strain evidence="8">ATCC30299</strain>
    </source>
</reference>
<evidence type="ECO:0000313" key="8">
    <source>
        <dbReference type="EMBL" id="CAG9328511.1"/>
    </source>
</evidence>
<feature type="domain" description="Protein kinase" evidence="7">
    <location>
        <begin position="28"/>
        <end position="279"/>
    </location>
</feature>
<dbReference type="AlphaFoldDB" id="A0AAU9JYL6"/>
<keyword evidence="2" id="KW-0808">Transferase</keyword>
<keyword evidence="9" id="KW-1185">Reference proteome</keyword>
<dbReference type="PROSITE" id="PS00108">
    <property type="entry name" value="PROTEIN_KINASE_ST"/>
    <property type="match status" value="1"/>
</dbReference>
<dbReference type="GO" id="GO:0035556">
    <property type="term" value="P:intracellular signal transduction"/>
    <property type="evidence" value="ECO:0007669"/>
    <property type="project" value="TreeGrafter"/>
</dbReference>
<comment type="caution">
    <text evidence="8">The sequence shown here is derived from an EMBL/GenBank/DDBJ whole genome shotgun (WGS) entry which is preliminary data.</text>
</comment>
<accession>A0AAU9JYL6</accession>
<evidence type="ECO:0000259" key="7">
    <source>
        <dbReference type="PROSITE" id="PS50011"/>
    </source>
</evidence>
<proteinExistence type="predicted"/>
<dbReference type="Gene3D" id="1.10.510.10">
    <property type="entry name" value="Transferase(Phosphotransferase) domain 1"/>
    <property type="match status" value="1"/>
</dbReference>
<dbReference type="Proteomes" id="UP001162131">
    <property type="component" value="Unassembled WGS sequence"/>
</dbReference>
<dbReference type="FunFam" id="3.30.200.20:FF:000003">
    <property type="entry name" value="Non-specific serine/threonine protein kinase"/>
    <property type="match status" value="1"/>
</dbReference>
<evidence type="ECO:0000256" key="4">
    <source>
        <dbReference type="ARBA" id="ARBA00022777"/>
    </source>
</evidence>
<evidence type="ECO:0000313" key="9">
    <source>
        <dbReference type="Proteomes" id="UP001162131"/>
    </source>
</evidence>
<keyword evidence="1" id="KW-0723">Serine/threonine-protein kinase</keyword>
<dbReference type="PANTHER" id="PTHR24346:SF82">
    <property type="entry name" value="KP78A-RELATED"/>
    <property type="match status" value="1"/>
</dbReference>
<dbReference type="EMBL" id="CAJZBQ010000046">
    <property type="protein sequence ID" value="CAG9328511.1"/>
    <property type="molecule type" value="Genomic_DNA"/>
</dbReference>
<dbReference type="PROSITE" id="PS00107">
    <property type="entry name" value="PROTEIN_KINASE_ATP"/>
    <property type="match status" value="1"/>
</dbReference>
<dbReference type="GO" id="GO:0005737">
    <property type="term" value="C:cytoplasm"/>
    <property type="evidence" value="ECO:0007669"/>
    <property type="project" value="TreeGrafter"/>
</dbReference>
<evidence type="ECO:0000256" key="6">
    <source>
        <dbReference type="PROSITE-ProRule" id="PRU10141"/>
    </source>
</evidence>
<dbReference type="GO" id="GO:0004674">
    <property type="term" value="F:protein serine/threonine kinase activity"/>
    <property type="evidence" value="ECO:0007669"/>
    <property type="project" value="UniProtKB-KW"/>
</dbReference>
<dbReference type="SUPFAM" id="SSF56112">
    <property type="entry name" value="Protein kinase-like (PK-like)"/>
    <property type="match status" value="1"/>
</dbReference>
<feature type="binding site" evidence="6">
    <location>
        <position position="57"/>
    </location>
    <ligand>
        <name>ATP</name>
        <dbReference type="ChEBI" id="CHEBI:30616"/>
    </ligand>
</feature>
<evidence type="ECO:0000256" key="5">
    <source>
        <dbReference type="ARBA" id="ARBA00022840"/>
    </source>
</evidence>
<dbReference type="InterPro" id="IPR017441">
    <property type="entry name" value="Protein_kinase_ATP_BS"/>
</dbReference>
<dbReference type="InterPro" id="IPR008271">
    <property type="entry name" value="Ser/Thr_kinase_AS"/>
</dbReference>
<gene>
    <name evidence="8" type="ORF">BSTOLATCC_MIC46508</name>
</gene>
<evidence type="ECO:0000256" key="1">
    <source>
        <dbReference type="ARBA" id="ARBA00022527"/>
    </source>
</evidence>
<evidence type="ECO:0000256" key="2">
    <source>
        <dbReference type="ARBA" id="ARBA00022679"/>
    </source>
</evidence>
<keyword evidence="4" id="KW-0418">Kinase</keyword>